<dbReference type="GO" id="GO:0016705">
    <property type="term" value="F:oxidoreductase activity, acting on paired donors, with incorporation or reduction of molecular oxygen"/>
    <property type="evidence" value="ECO:0007669"/>
    <property type="project" value="InterPro"/>
</dbReference>
<reference evidence="9" key="1">
    <citation type="submission" date="2020-07" db="EMBL/GenBank/DDBJ databases">
        <title>Ethylene signaling mediates host invasion by parasitic plants.</title>
        <authorList>
            <person name="Yoshida S."/>
        </authorList>
    </citation>
    <scope>NUCLEOTIDE SEQUENCE</scope>
    <source>
        <strain evidence="9">Okayama</strain>
    </source>
</reference>
<protein>
    <submittedName>
        <fullName evidence="9">Cytochrome p450 71d8</fullName>
    </submittedName>
</protein>
<dbReference type="SUPFAM" id="SSF48264">
    <property type="entry name" value="Cytochrome P450"/>
    <property type="match status" value="1"/>
</dbReference>
<keyword evidence="6" id="KW-0408">Iron</keyword>
<dbReference type="GO" id="GO:0020037">
    <property type="term" value="F:heme binding"/>
    <property type="evidence" value="ECO:0007669"/>
    <property type="project" value="InterPro"/>
</dbReference>
<evidence type="ECO:0000256" key="6">
    <source>
        <dbReference type="ARBA" id="ARBA00023004"/>
    </source>
</evidence>
<dbReference type="OrthoDB" id="2789670at2759"/>
<keyword evidence="4" id="KW-0479">Metal-binding</keyword>
<feature type="signal peptide" evidence="8">
    <location>
        <begin position="1"/>
        <end position="17"/>
    </location>
</feature>
<dbReference type="AlphaFoldDB" id="A0A830CMQ3"/>
<evidence type="ECO:0000256" key="8">
    <source>
        <dbReference type="SAM" id="SignalP"/>
    </source>
</evidence>
<gene>
    <name evidence="9" type="ORF">PHJA_002205600</name>
</gene>
<dbReference type="EMBL" id="BMAC01000636">
    <property type="protein sequence ID" value="GFQ00617.1"/>
    <property type="molecule type" value="Genomic_DNA"/>
</dbReference>
<accession>A0A830CMQ3</accession>
<keyword evidence="5" id="KW-0560">Oxidoreductase</keyword>
<dbReference type="Proteomes" id="UP000653305">
    <property type="component" value="Unassembled WGS sequence"/>
</dbReference>
<keyword evidence="10" id="KW-1185">Reference proteome</keyword>
<proteinExistence type="inferred from homology"/>
<evidence type="ECO:0000256" key="7">
    <source>
        <dbReference type="ARBA" id="ARBA00023033"/>
    </source>
</evidence>
<comment type="cofactor">
    <cofactor evidence="1">
        <name>heme</name>
        <dbReference type="ChEBI" id="CHEBI:30413"/>
    </cofactor>
</comment>
<organism evidence="9 10">
    <name type="scientific">Phtheirospermum japonicum</name>
    <dbReference type="NCBI Taxonomy" id="374723"/>
    <lineage>
        <taxon>Eukaryota</taxon>
        <taxon>Viridiplantae</taxon>
        <taxon>Streptophyta</taxon>
        <taxon>Embryophyta</taxon>
        <taxon>Tracheophyta</taxon>
        <taxon>Spermatophyta</taxon>
        <taxon>Magnoliopsida</taxon>
        <taxon>eudicotyledons</taxon>
        <taxon>Gunneridae</taxon>
        <taxon>Pentapetalae</taxon>
        <taxon>asterids</taxon>
        <taxon>lamiids</taxon>
        <taxon>Lamiales</taxon>
        <taxon>Orobanchaceae</taxon>
        <taxon>Orobanchaceae incertae sedis</taxon>
        <taxon>Phtheirospermum</taxon>
    </lineage>
</organism>
<evidence type="ECO:0000256" key="3">
    <source>
        <dbReference type="ARBA" id="ARBA00022617"/>
    </source>
</evidence>
<evidence type="ECO:0000256" key="2">
    <source>
        <dbReference type="ARBA" id="ARBA00010617"/>
    </source>
</evidence>
<name>A0A830CMQ3_9LAMI</name>
<keyword evidence="8" id="KW-0732">Signal</keyword>
<dbReference type="PANTHER" id="PTHR47944:SF5">
    <property type="entry name" value="CYTOCHROME P450 71A1-LIKE"/>
    <property type="match status" value="1"/>
</dbReference>
<evidence type="ECO:0000256" key="5">
    <source>
        <dbReference type="ARBA" id="ARBA00023002"/>
    </source>
</evidence>
<dbReference type="GO" id="GO:0004497">
    <property type="term" value="F:monooxygenase activity"/>
    <property type="evidence" value="ECO:0007669"/>
    <property type="project" value="UniProtKB-KW"/>
</dbReference>
<dbReference type="Gene3D" id="1.10.630.10">
    <property type="entry name" value="Cytochrome P450"/>
    <property type="match status" value="1"/>
</dbReference>
<dbReference type="InterPro" id="IPR001128">
    <property type="entry name" value="Cyt_P450"/>
</dbReference>
<keyword evidence="3" id="KW-0349">Heme</keyword>
<dbReference type="PANTHER" id="PTHR47944">
    <property type="entry name" value="CYTOCHROME P450 98A9"/>
    <property type="match status" value="1"/>
</dbReference>
<feature type="chain" id="PRO_5032746838" evidence="8">
    <location>
        <begin position="18"/>
        <end position="186"/>
    </location>
</feature>
<sequence>MEYSWELLALLFIAALAFIYNPRKPEKKLPPGPRPWPIIGNLNLIGLHPASIPSLFIPKIRRNNAPQIRQIPSCRCIVTRDGQTVPKDTRHGVRLQARTSCWANTTAFNHSDMVWAPYGSHWRQARKIYVSELFNAKRLDSFEQIRVEEGRSLLATLFSLSGQPVVLRDHLFSYTTVEYMSNGVDR</sequence>
<dbReference type="GO" id="GO:0005506">
    <property type="term" value="F:iron ion binding"/>
    <property type="evidence" value="ECO:0007669"/>
    <property type="project" value="InterPro"/>
</dbReference>
<evidence type="ECO:0000313" key="10">
    <source>
        <dbReference type="Proteomes" id="UP000653305"/>
    </source>
</evidence>
<evidence type="ECO:0000256" key="1">
    <source>
        <dbReference type="ARBA" id="ARBA00001971"/>
    </source>
</evidence>
<keyword evidence="7" id="KW-0503">Monooxygenase</keyword>
<evidence type="ECO:0000313" key="9">
    <source>
        <dbReference type="EMBL" id="GFQ00617.1"/>
    </source>
</evidence>
<dbReference type="Pfam" id="PF00067">
    <property type="entry name" value="p450"/>
    <property type="match status" value="1"/>
</dbReference>
<dbReference type="InterPro" id="IPR036396">
    <property type="entry name" value="Cyt_P450_sf"/>
</dbReference>
<comment type="similarity">
    <text evidence="2">Belongs to the cytochrome P450 family.</text>
</comment>
<comment type="caution">
    <text evidence="9">The sequence shown here is derived from an EMBL/GenBank/DDBJ whole genome shotgun (WGS) entry which is preliminary data.</text>
</comment>
<evidence type="ECO:0000256" key="4">
    <source>
        <dbReference type="ARBA" id="ARBA00022723"/>
    </source>
</evidence>